<proteinExistence type="predicted"/>
<dbReference type="AlphaFoldDB" id="A0A5B7H8N9"/>
<sequence>MKEGRHRPYLTVNPWSPAYHMLVKEGFLGLTMTPADPDARQQMVIVHGVSTAINVELLSMLEAFFWLKRRVVAGEPRPQPLGLVEGALPSSVHLHGLGRFHMGLYTPEPDLCGHCCRFEHQSWMCTSAPCCRYVLAPESSRCVATTTPLRAAALLGPGPSGSHRPPAPLLAPPGWFFGPTSQLWSNFPALPLPAAQPSAFPPLLGTAAPAQSGAAHPPVPATRLPVPVPHRTAPYYAAVVGAEDAAPTSQAGVPATLQDVVHLLLGIQAEVRDLRVRVTALERQRDAARPPPKPVPAPVQPAPQPAHKNQPQSVPASPRPQPVSATVQPAPDNKPQSVPARPRPQPMSATVQLAQDNKPQSAPASLRPQPVYVPVHPSPRSAPDSQPQGVLASTRPQRLQPPATVQPPLPPAPAQPLSVPDRTPLWSGSPSVETDLVSDDMDTDEEEWVPTAARTLDRLQAELATVSL</sequence>
<dbReference type="Proteomes" id="UP000324222">
    <property type="component" value="Unassembled WGS sequence"/>
</dbReference>
<feature type="region of interest" description="Disordered" evidence="1">
    <location>
        <begin position="204"/>
        <end position="226"/>
    </location>
</feature>
<reference evidence="2 3" key="1">
    <citation type="submission" date="2019-05" db="EMBL/GenBank/DDBJ databases">
        <title>Another draft genome of Portunus trituberculatus and its Hox gene families provides insights of decapod evolution.</title>
        <authorList>
            <person name="Jeong J.-H."/>
            <person name="Song I."/>
            <person name="Kim S."/>
            <person name="Choi T."/>
            <person name="Kim D."/>
            <person name="Ryu S."/>
            <person name="Kim W."/>
        </authorList>
    </citation>
    <scope>NUCLEOTIDE SEQUENCE [LARGE SCALE GENOMIC DNA]</scope>
    <source>
        <tissue evidence="2">Muscle</tissue>
    </source>
</reference>
<organism evidence="2 3">
    <name type="scientific">Portunus trituberculatus</name>
    <name type="common">Swimming crab</name>
    <name type="synonym">Neptunus trituberculatus</name>
    <dbReference type="NCBI Taxonomy" id="210409"/>
    <lineage>
        <taxon>Eukaryota</taxon>
        <taxon>Metazoa</taxon>
        <taxon>Ecdysozoa</taxon>
        <taxon>Arthropoda</taxon>
        <taxon>Crustacea</taxon>
        <taxon>Multicrustacea</taxon>
        <taxon>Malacostraca</taxon>
        <taxon>Eumalacostraca</taxon>
        <taxon>Eucarida</taxon>
        <taxon>Decapoda</taxon>
        <taxon>Pleocyemata</taxon>
        <taxon>Brachyura</taxon>
        <taxon>Eubrachyura</taxon>
        <taxon>Portunoidea</taxon>
        <taxon>Portunidae</taxon>
        <taxon>Portuninae</taxon>
        <taxon>Portunus</taxon>
    </lineage>
</organism>
<gene>
    <name evidence="2" type="ORF">E2C01_060641</name>
</gene>
<name>A0A5B7H8N9_PORTR</name>
<comment type="caution">
    <text evidence="2">The sequence shown here is derived from an EMBL/GenBank/DDBJ whole genome shotgun (WGS) entry which is preliminary data.</text>
</comment>
<evidence type="ECO:0000256" key="1">
    <source>
        <dbReference type="SAM" id="MobiDB-lite"/>
    </source>
</evidence>
<keyword evidence="3" id="KW-1185">Reference proteome</keyword>
<feature type="compositionally biased region" description="Polar residues" evidence="1">
    <location>
        <begin position="347"/>
        <end position="363"/>
    </location>
</feature>
<dbReference type="OrthoDB" id="3039988at2759"/>
<evidence type="ECO:0000313" key="3">
    <source>
        <dbReference type="Proteomes" id="UP000324222"/>
    </source>
</evidence>
<protein>
    <submittedName>
        <fullName evidence="2">Uncharacterized protein</fullName>
    </submittedName>
</protein>
<feature type="compositionally biased region" description="Acidic residues" evidence="1">
    <location>
        <begin position="436"/>
        <end position="446"/>
    </location>
</feature>
<feature type="region of interest" description="Disordered" evidence="1">
    <location>
        <begin position="282"/>
        <end position="446"/>
    </location>
</feature>
<feature type="compositionally biased region" description="Pro residues" evidence="1">
    <location>
        <begin position="289"/>
        <end position="304"/>
    </location>
</feature>
<dbReference type="EMBL" id="VSRR010024842">
    <property type="protein sequence ID" value="MPC66493.1"/>
    <property type="molecule type" value="Genomic_DNA"/>
</dbReference>
<dbReference type="PRINTS" id="PR01217">
    <property type="entry name" value="PRICHEXTENSN"/>
</dbReference>
<evidence type="ECO:0000313" key="2">
    <source>
        <dbReference type="EMBL" id="MPC66493.1"/>
    </source>
</evidence>
<accession>A0A5B7H8N9</accession>
<feature type="compositionally biased region" description="Pro residues" evidence="1">
    <location>
        <begin position="404"/>
        <end position="414"/>
    </location>
</feature>